<accession>A0ABV0U4L1</accession>
<evidence type="ECO:0000313" key="2">
    <source>
        <dbReference type="Proteomes" id="UP001482620"/>
    </source>
</evidence>
<name>A0ABV0U4L1_9TELE</name>
<proteinExistence type="predicted"/>
<sequence>MHTSCSSSFSSSSSFCSPPRVQVDHFLKITYKFEVTLPCSETAALSHVSSFFLDRNIRSGEQTPAQAGRR</sequence>
<protein>
    <submittedName>
        <fullName evidence="1">Uncharacterized protein</fullName>
    </submittedName>
</protein>
<reference evidence="1 2" key="1">
    <citation type="submission" date="2021-06" db="EMBL/GenBank/DDBJ databases">
        <authorList>
            <person name="Palmer J.M."/>
        </authorList>
    </citation>
    <scope>NUCLEOTIDE SEQUENCE [LARGE SCALE GENOMIC DNA]</scope>
    <source>
        <strain evidence="2">if_2019</strain>
        <tissue evidence="1">Muscle</tissue>
    </source>
</reference>
<keyword evidence="2" id="KW-1185">Reference proteome</keyword>
<gene>
    <name evidence="1" type="ORF">ILYODFUR_005034</name>
</gene>
<organism evidence="1 2">
    <name type="scientific">Ilyodon furcidens</name>
    <name type="common">goldbreast splitfin</name>
    <dbReference type="NCBI Taxonomy" id="33524"/>
    <lineage>
        <taxon>Eukaryota</taxon>
        <taxon>Metazoa</taxon>
        <taxon>Chordata</taxon>
        <taxon>Craniata</taxon>
        <taxon>Vertebrata</taxon>
        <taxon>Euteleostomi</taxon>
        <taxon>Actinopterygii</taxon>
        <taxon>Neopterygii</taxon>
        <taxon>Teleostei</taxon>
        <taxon>Neoteleostei</taxon>
        <taxon>Acanthomorphata</taxon>
        <taxon>Ovalentaria</taxon>
        <taxon>Atherinomorphae</taxon>
        <taxon>Cyprinodontiformes</taxon>
        <taxon>Goodeidae</taxon>
        <taxon>Ilyodon</taxon>
    </lineage>
</organism>
<dbReference type="EMBL" id="JAHRIQ010058213">
    <property type="protein sequence ID" value="MEQ2239495.1"/>
    <property type="molecule type" value="Genomic_DNA"/>
</dbReference>
<comment type="caution">
    <text evidence="1">The sequence shown here is derived from an EMBL/GenBank/DDBJ whole genome shotgun (WGS) entry which is preliminary data.</text>
</comment>
<evidence type="ECO:0000313" key="1">
    <source>
        <dbReference type="EMBL" id="MEQ2239495.1"/>
    </source>
</evidence>
<dbReference type="Proteomes" id="UP001482620">
    <property type="component" value="Unassembled WGS sequence"/>
</dbReference>